<keyword evidence="2" id="KW-1185">Reference proteome</keyword>
<dbReference type="RefSeq" id="YP_010112786.1">
    <property type="nucleotide sequence ID" value="NC_055895.1"/>
</dbReference>
<evidence type="ECO:0000313" key="2">
    <source>
        <dbReference type="Proteomes" id="UP000593599"/>
    </source>
</evidence>
<dbReference type="EMBL" id="MT774402">
    <property type="protein sequence ID" value="QOR57334.1"/>
    <property type="molecule type" value="Genomic_DNA"/>
</dbReference>
<evidence type="ECO:0000313" key="1">
    <source>
        <dbReference type="EMBL" id="QOR57334.1"/>
    </source>
</evidence>
<keyword evidence="1" id="KW-0167">Capsid protein</keyword>
<proteinExistence type="predicted"/>
<accession>A0A7M1RT61</accession>
<dbReference type="GO" id="GO:0019028">
    <property type="term" value="C:viral capsid"/>
    <property type="evidence" value="ECO:0007669"/>
    <property type="project" value="UniProtKB-KW"/>
</dbReference>
<organism evidence="1 2">
    <name type="scientific">uncultured phage cr7_1</name>
    <dbReference type="NCBI Taxonomy" id="2772086"/>
    <lineage>
        <taxon>Viruses</taxon>
        <taxon>Duplodnaviria</taxon>
        <taxon>Heunggongvirae</taxon>
        <taxon>Uroviricota</taxon>
        <taxon>Caudoviricetes</taxon>
        <taxon>Crassvirales</taxon>
        <taxon>Suoliviridae</taxon>
        <taxon>Oafivirinae</taxon>
        <taxon>Burzaovirus</taxon>
        <taxon>Burzaovirus coli</taxon>
    </lineage>
</organism>
<dbReference type="Proteomes" id="UP000593599">
    <property type="component" value="Segment"/>
</dbReference>
<reference evidence="1 2" key="1">
    <citation type="submission" date="2020-07" db="EMBL/GenBank/DDBJ databases">
        <title>Taxonomic proposal: Crassvirales, a new order of highly abundant and diverse bacterial viruses.</title>
        <authorList>
            <person name="Shkoporov A.N."/>
            <person name="Stockdale S.R."/>
            <person name="Guerin E."/>
            <person name="Ross R.P."/>
            <person name="Hill C."/>
        </authorList>
    </citation>
    <scope>NUCLEOTIDE SEQUENCE [LARGE SCALE GENOMIC DNA]</scope>
</reference>
<dbReference type="GeneID" id="65131271"/>
<name>A0A7M1RT61_9CAUD</name>
<sequence>MRLNNNSKIVSDDDIIMSDGSSTLSDKLLSITNDVNSLKTNVKWIYKYGGVGSGSGNGDGGNDKSFSVFASLNGIQLKGENIVLNGIDTYPLLIIINNPNGGKFNVTYSYTTKTANGGETTQTRTLILSIENAFRFLTNINLNTNSTLTITVTDGNDTLQVSCLYIVTPYSFDVSLVDDNGKKYLTDSNTYEIFIETARDTGLNIKVDYVVSVSASINYSARFNGLDLGSGNIENQSGSLTFPIDKSNFTNDKSGFYSAVFSTLVIPDGLEMISNDQTINISLIPNELYCLISPDVGVIYNTQLTEGLYIYNPGYILFNFRIYEGINNNRSYNVFVKVNGVQMFENGLTVTERQLNSFKILATKDGENTIEINVSGYSAKYYFYVKESEDLLDWFENPLQWTLYYYRINTCTDNFNLYLANTSISLTVNSNAIRITGIEPPLVSGTGNICTHIAIGLQFNHINSDNATIISLYNEGDSPIMTIGLQLTTRGSSLVDCYVQKQNDANKDDLTKYHLLLVFSNFVKKDGNDSYYDTSIYIDGRMEASFSSLFNAPLIVKQLQINPVNVYINTIDVDYLPVSDIGENGDYDVYQYYLKYRYEIIREQSELFLQELILKQYLKKFNVGTNGRIIIDGATISDIAANTSTPVLVMTCQDNGTGTPMILRLEKNYGEDGTGEGSDLNFPVSIEWSPGRSALTEVKVPDSFTNAQFRASLQGSSTKLYRVKNFTLEIENTDQSETADVYLYSPNFNQNNPETFLPETLFTLKADVVDSSHSNNTTCGKFVNTVCEKFSDSISEDSVFKPYIKNCLEGFPILLFMHIVTENPDTGLKDDVYYYFGVYNFNLGRESYFNLGYKDLRVFGDKTTLTGSGKDFVFYKINNDDNTLREGLGVAEILGGSNYFDFSQYDSTILFLQNKENDNTYMFGDLVHGSNFSEAELLESIQKLVKSVTLGGGYLFDYLKKVRGSYENGYSAEELDESGNKTGKSLNMVPDYTKLYQRRSDGSSWKYVLKSTISPGTQNNLRDLCIPDMDNNRPSELNFLSISEYYTICMVLGLVDSVMKNLNIKTWSGKNSAGTTWVTAFYDMDTCLGINNSGGKISYFAFSDYWDGQLKKTQYGVDYPDNVNIYRDFSPSTLGSNGFDVPSSYLFAVAKYARLIFKDDELYTVNYPQELYAKWRSNVINNKTHEGILKNADYFVDNFYANNLGSINSLLVTYNYRSKYLALDGSGTQWNPIDYQKFNGTRINYVRDWFNGRLHILDAYFNINSSIGVPIQYRDDDGLWKDINLSSDPNVENIVYDLTYNAANYSVPMNQDIIILRDIFSSGSSSAGIQLGSNASFKIKCPKFSPLQITKANSVIANYIIGGDNYQLVDIKTTGVQGVKVGGSLLWSYLENINWIEGNALTGLYIGSDKLESINGSSNTFGSFSFDTPSVKEINLTSPGYTATLTLNGADNYPNLSSINLSGSKMGLTANGLNVATVNVSNIKNPGASIVITNCTNITSFSVDNSLILTLQWSLILGQYKNLSFNNKTNITNFNLSCIESGGSFTLSGDNSVETITLQGFETININNCPKLRTVTITEYDNHSNVLIYPKSISVTNCIHGLLCIKDNTGATVNNTVDLHNSTHLLNVCFLNSTNIKHVILPPNISAINHCFENVTGLLTVDATPLYIGPYTFYNCFNYHGLNLSGDYTELSVKPDTTSLNSAFERSGVDLEFVANFFAHSIPEDNNITNTSLMFAHSSVRFTQDDYKKCIIEGVFKSPIDPSALNKVTNASLMYLYTGINVHFKELYNFGSPSGCSYSLLFCTHTSRMATDCFEHCVSKMTDWGGDDFNGDHEFLIPMDPTTGNDISTSEIISAKDIWNPNGVSPKKLWRILDFNISNSYKVDLNELFNSNWTSLTTLRASFLNCYSVNLDGLLYDLPNIDNIETCLSQDGRSTDDIDLWEFINWEKFVPRSHGGFLTDQYRHDYGCYNFKAHVSLAHYRDICNLYIKHNKENLSNLFYNTNITETDGDLTFGSLPTINSNAKYMRHTFDGAKCDNGALRLDDNFFSKLPKIQDVRYCFANISLAKPIPFDFFRKRYDNINTLVFIKIGNEYKPATLHDYRYGRDNTYKIWSFSHVFYNVSPLSGALLFDMTTEIPDNCAKNNDTSDQTAYMEYYTRTLDPETEEYTYTKHTINHCTELTDTLELEGGYLASYNLGNGATFNNGLVPDGGVNNLIIPPDFFYCAATSHTSDSGDNGITDYSYAFAKDNTSNAMAGIIPENIFKANRSGIVTGVFNNQVIIPRLVGSTTSGNETTNVYVLYPKNYTTYSALNYAFGAQPVILLDSKSGTHTIHNYSFVIFNESIPSTTSTLSNAFNNSCMICGIDYGSYSGEARLNLACSYNNGNLVEGFDMTRFSSITLDQMLYTNLLCVLNGPIFAGTYYISNCKMASNNAKIVSTWGENVGNHTSSFIKWPAANSSIVNKMFADIKLDITITTANILNSGESLKYYKETGVSII</sequence>
<dbReference type="KEGG" id="vg:65131271"/>
<protein>
    <submittedName>
        <fullName evidence="1">Spore coat protein-like protein</fullName>
    </submittedName>
</protein>
<keyword evidence="1" id="KW-0946">Virion</keyword>